<evidence type="ECO:0000259" key="1">
    <source>
        <dbReference type="Pfam" id="PF12248"/>
    </source>
</evidence>
<protein>
    <recommendedName>
        <fullName evidence="1">Farnesoic acid O-methyl transferase domain-containing protein</fullName>
    </recommendedName>
</protein>
<sequence length="173" mass="19893">MHDVGYTSTRQQTKDQTEQKTYYIYLTTNGSYEYTILETLKPFSDICGEINFQIRGEKNAFVALLSGNDDSDPLYEVVFGINDIYSTIRKWKGGLNTTDYLRDNDVFLAHTPTYRNLFLNFTIRWNNGTIYAKTHFDQMKLNDDTPLPVKKIAVTTAGDASGEWHFNTEGMII</sequence>
<feature type="domain" description="Farnesoic acid O-methyl transferase" evidence="1">
    <location>
        <begin position="32"/>
        <end position="167"/>
    </location>
</feature>
<dbReference type="AlphaFoldDB" id="A0A6J8CMT6"/>
<dbReference type="OrthoDB" id="6157674at2759"/>
<dbReference type="EMBL" id="CACVKT020005631">
    <property type="protein sequence ID" value="CAC5396629.1"/>
    <property type="molecule type" value="Genomic_DNA"/>
</dbReference>
<dbReference type="InterPro" id="IPR022041">
    <property type="entry name" value="Methyltransf_FA"/>
</dbReference>
<evidence type="ECO:0000313" key="2">
    <source>
        <dbReference type="EMBL" id="CAC5396629.1"/>
    </source>
</evidence>
<reference evidence="2 3" key="1">
    <citation type="submission" date="2020-06" db="EMBL/GenBank/DDBJ databases">
        <authorList>
            <person name="Li R."/>
            <person name="Bekaert M."/>
        </authorList>
    </citation>
    <scope>NUCLEOTIDE SEQUENCE [LARGE SCALE GENOMIC DNA]</scope>
    <source>
        <strain evidence="3">wild</strain>
    </source>
</reference>
<name>A0A6J8CMT6_MYTCO</name>
<organism evidence="2 3">
    <name type="scientific">Mytilus coruscus</name>
    <name type="common">Sea mussel</name>
    <dbReference type="NCBI Taxonomy" id="42192"/>
    <lineage>
        <taxon>Eukaryota</taxon>
        <taxon>Metazoa</taxon>
        <taxon>Spiralia</taxon>
        <taxon>Lophotrochozoa</taxon>
        <taxon>Mollusca</taxon>
        <taxon>Bivalvia</taxon>
        <taxon>Autobranchia</taxon>
        <taxon>Pteriomorphia</taxon>
        <taxon>Mytilida</taxon>
        <taxon>Mytiloidea</taxon>
        <taxon>Mytilidae</taxon>
        <taxon>Mytilinae</taxon>
        <taxon>Mytilus</taxon>
    </lineage>
</organism>
<gene>
    <name evidence="2" type="ORF">MCOR_31159</name>
</gene>
<dbReference type="Proteomes" id="UP000507470">
    <property type="component" value="Unassembled WGS sequence"/>
</dbReference>
<proteinExistence type="predicted"/>
<accession>A0A6J8CMT6</accession>
<dbReference type="Pfam" id="PF12248">
    <property type="entry name" value="Methyltransf_FA"/>
    <property type="match status" value="1"/>
</dbReference>
<evidence type="ECO:0000313" key="3">
    <source>
        <dbReference type="Proteomes" id="UP000507470"/>
    </source>
</evidence>
<keyword evidence="3" id="KW-1185">Reference proteome</keyword>